<keyword evidence="2" id="KW-0472">Membrane</keyword>
<reference evidence="3 4" key="2">
    <citation type="submission" date="2018-11" db="EMBL/GenBank/DDBJ databases">
        <authorList>
            <consortium name="Pathogen Informatics"/>
        </authorList>
    </citation>
    <scope>NUCLEOTIDE SEQUENCE [LARGE SCALE GENOMIC DNA]</scope>
</reference>
<feature type="transmembrane region" description="Helical" evidence="2">
    <location>
        <begin position="81"/>
        <end position="105"/>
    </location>
</feature>
<feature type="transmembrane region" description="Helical" evidence="2">
    <location>
        <begin position="220"/>
        <end position="239"/>
    </location>
</feature>
<evidence type="ECO:0000313" key="4">
    <source>
        <dbReference type="Proteomes" id="UP000050794"/>
    </source>
</evidence>
<feature type="compositionally biased region" description="Low complexity" evidence="1">
    <location>
        <begin position="10"/>
        <end position="25"/>
    </location>
</feature>
<sequence length="244" mass="27875">MTKPDFNTSKPKTQEQAAQAAPPETTVDDKKDTKKQNKPQKKRKNFQERRIEDIMAAIGMDVCSDNNDLPGPRHIGMEWAFILRVANTQAVLSVLSIVCLSSSMLLTGFNFYRFTSSAWATYLLSCAYIGMRAGRWQSYAHVVAFCGMCTFQTLIYMSTMCWLVYSVYALDAHSQIYDPGSERMLELRFIATLNALRNANFHIQQPHKLEHFIALDSLQLQRFPIIVPFPAVLYISNFVKVKRN</sequence>
<gene>
    <name evidence="3" type="ORF">TCNE_LOCUS806</name>
</gene>
<evidence type="ECO:0000313" key="3">
    <source>
        <dbReference type="EMBL" id="VDM24897.1"/>
    </source>
</evidence>
<accession>A0A183TX36</accession>
<dbReference type="WBParaSite" id="TCNE_0000080501-mRNA-1">
    <property type="protein sequence ID" value="TCNE_0000080501-mRNA-1"/>
    <property type="gene ID" value="TCNE_0000080501"/>
</dbReference>
<feature type="transmembrane region" description="Helical" evidence="2">
    <location>
        <begin position="111"/>
        <end position="130"/>
    </location>
</feature>
<feature type="transmembrane region" description="Helical" evidence="2">
    <location>
        <begin position="142"/>
        <end position="165"/>
    </location>
</feature>
<evidence type="ECO:0000313" key="5">
    <source>
        <dbReference type="WBParaSite" id="TCNE_0000080501-mRNA-1"/>
    </source>
</evidence>
<evidence type="ECO:0000256" key="2">
    <source>
        <dbReference type="SAM" id="Phobius"/>
    </source>
</evidence>
<keyword evidence="4" id="KW-1185">Reference proteome</keyword>
<keyword evidence="2" id="KW-1133">Transmembrane helix</keyword>
<organism evidence="4 5">
    <name type="scientific">Toxocara canis</name>
    <name type="common">Canine roundworm</name>
    <dbReference type="NCBI Taxonomy" id="6265"/>
    <lineage>
        <taxon>Eukaryota</taxon>
        <taxon>Metazoa</taxon>
        <taxon>Ecdysozoa</taxon>
        <taxon>Nematoda</taxon>
        <taxon>Chromadorea</taxon>
        <taxon>Rhabditida</taxon>
        <taxon>Spirurina</taxon>
        <taxon>Ascaridomorpha</taxon>
        <taxon>Ascaridoidea</taxon>
        <taxon>Toxocaridae</taxon>
        <taxon>Toxocara</taxon>
    </lineage>
</organism>
<dbReference type="AlphaFoldDB" id="A0A183TX36"/>
<feature type="region of interest" description="Disordered" evidence="1">
    <location>
        <begin position="1"/>
        <end position="46"/>
    </location>
</feature>
<proteinExistence type="predicted"/>
<protein>
    <submittedName>
        <fullName evidence="5">Transmembrane protein</fullName>
    </submittedName>
</protein>
<evidence type="ECO:0000256" key="1">
    <source>
        <dbReference type="SAM" id="MobiDB-lite"/>
    </source>
</evidence>
<keyword evidence="2" id="KW-0812">Transmembrane</keyword>
<dbReference type="Proteomes" id="UP000050794">
    <property type="component" value="Unassembled WGS sequence"/>
</dbReference>
<dbReference type="EMBL" id="UYWY01000459">
    <property type="protein sequence ID" value="VDM24897.1"/>
    <property type="molecule type" value="Genomic_DNA"/>
</dbReference>
<name>A0A183TX36_TOXCA</name>
<reference evidence="5" key="1">
    <citation type="submission" date="2016-06" db="UniProtKB">
        <authorList>
            <consortium name="WormBaseParasite"/>
        </authorList>
    </citation>
    <scope>IDENTIFICATION</scope>
</reference>